<organism evidence="2 3">
    <name type="scientific">Liparis tanakae</name>
    <name type="common">Tanaka's snailfish</name>
    <dbReference type="NCBI Taxonomy" id="230148"/>
    <lineage>
        <taxon>Eukaryota</taxon>
        <taxon>Metazoa</taxon>
        <taxon>Chordata</taxon>
        <taxon>Craniata</taxon>
        <taxon>Vertebrata</taxon>
        <taxon>Euteleostomi</taxon>
        <taxon>Actinopterygii</taxon>
        <taxon>Neopterygii</taxon>
        <taxon>Teleostei</taxon>
        <taxon>Neoteleostei</taxon>
        <taxon>Acanthomorphata</taxon>
        <taxon>Eupercaria</taxon>
        <taxon>Perciformes</taxon>
        <taxon>Cottioidei</taxon>
        <taxon>Cottales</taxon>
        <taxon>Liparidae</taxon>
        <taxon>Liparis</taxon>
    </lineage>
</organism>
<sequence length="236" mass="27959">MYPWGWFDSSKSRRTLEVLHIPKGFTGLTFCQYWLRKHILLRTSRFHTKRLDANTAEPTRPNVFVHVCMGRTVIFHGQKQILFIILLCFLFRVETTLTTELQALCFHHWIVFIHFLLLFHLCPLIIFLHLIFLHLIFLHLTLLHLTLLHLILFLLFICTLFRIGLGGGLVEGFLQCIDVKSSSFTGLVILWKPLLKPDKLIIWCYKIYKRKPCFKCVILKILTQYHLRVKDSIRNC</sequence>
<gene>
    <name evidence="2" type="ORF">EYF80_003099</name>
</gene>
<proteinExistence type="predicted"/>
<feature type="transmembrane region" description="Helical" evidence="1">
    <location>
        <begin position="109"/>
        <end position="136"/>
    </location>
</feature>
<name>A0A4Z2J9N7_9TELE</name>
<accession>A0A4Z2J9N7</accession>
<keyword evidence="1" id="KW-1133">Transmembrane helix</keyword>
<protein>
    <submittedName>
        <fullName evidence="2">Uncharacterized protein</fullName>
    </submittedName>
</protein>
<keyword evidence="3" id="KW-1185">Reference proteome</keyword>
<evidence type="ECO:0000313" key="3">
    <source>
        <dbReference type="Proteomes" id="UP000314294"/>
    </source>
</evidence>
<evidence type="ECO:0000313" key="2">
    <source>
        <dbReference type="EMBL" id="TNN86631.1"/>
    </source>
</evidence>
<dbReference type="EMBL" id="SRLO01000014">
    <property type="protein sequence ID" value="TNN86631.1"/>
    <property type="molecule type" value="Genomic_DNA"/>
</dbReference>
<dbReference type="Proteomes" id="UP000314294">
    <property type="component" value="Unassembled WGS sequence"/>
</dbReference>
<keyword evidence="1" id="KW-0812">Transmembrane</keyword>
<comment type="caution">
    <text evidence="2">The sequence shown here is derived from an EMBL/GenBank/DDBJ whole genome shotgun (WGS) entry which is preliminary data.</text>
</comment>
<keyword evidence="1" id="KW-0472">Membrane</keyword>
<feature type="transmembrane region" description="Helical" evidence="1">
    <location>
        <begin position="80"/>
        <end position="97"/>
    </location>
</feature>
<dbReference type="AlphaFoldDB" id="A0A4Z2J9N7"/>
<evidence type="ECO:0000256" key="1">
    <source>
        <dbReference type="SAM" id="Phobius"/>
    </source>
</evidence>
<feature type="transmembrane region" description="Helical" evidence="1">
    <location>
        <begin position="142"/>
        <end position="165"/>
    </location>
</feature>
<reference evidence="2 3" key="1">
    <citation type="submission" date="2019-03" db="EMBL/GenBank/DDBJ databases">
        <title>First draft genome of Liparis tanakae, snailfish: a comprehensive survey of snailfish specific genes.</title>
        <authorList>
            <person name="Kim W."/>
            <person name="Song I."/>
            <person name="Jeong J.-H."/>
            <person name="Kim D."/>
            <person name="Kim S."/>
            <person name="Ryu S."/>
            <person name="Song J.Y."/>
            <person name="Lee S.K."/>
        </authorList>
    </citation>
    <scope>NUCLEOTIDE SEQUENCE [LARGE SCALE GENOMIC DNA]</scope>
    <source>
        <tissue evidence="2">Muscle</tissue>
    </source>
</reference>